<sequence>MLWMLALLSLFLVVYAHYRLPQHAAKKSTLWPTRIFLVFLGLGVGWALSARYFPMLEGGDKLAMFLLGFGIAHFPSACVLFLKHWRDKPT</sequence>
<feature type="transmembrane region" description="Helical" evidence="1">
    <location>
        <begin position="62"/>
        <end position="82"/>
    </location>
</feature>
<proteinExistence type="predicted"/>
<protein>
    <submittedName>
        <fullName evidence="2">Uncharacterized protein</fullName>
    </submittedName>
</protein>
<evidence type="ECO:0000313" key="3">
    <source>
        <dbReference type="Proteomes" id="UP000198693"/>
    </source>
</evidence>
<dbReference type="RefSeq" id="WP_089796284.1">
    <property type="nucleotide sequence ID" value="NZ_FPBP01000008.1"/>
</dbReference>
<keyword evidence="1" id="KW-0472">Membrane</keyword>
<dbReference type="STRING" id="463301.SAMN04487955_108152"/>
<name>A0A1I7IYE8_9GAMM</name>
<keyword evidence="3" id="KW-1185">Reference proteome</keyword>
<keyword evidence="1" id="KW-0812">Transmembrane</keyword>
<keyword evidence="1" id="KW-1133">Transmembrane helix</keyword>
<gene>
    <name evidence="2" type="ORF">SAMN04487955_108152</name>
</gene>
<evidence type="ECO:0000256" key="1">
    <source>
        <dbReference type="SAM" id="Phobius"/>
    </source>
</evidence>
<dbReference type="OrthoDB" id="5772845at2"/>
<organism evidence="2 3">
    <name type="scientific">Halomonas korlensis</name>
    <dbReference type="NCBI Taxonomy" id="463301"/>
    <lineage>
        <taxon>Bacteria</taxon>
        <taxon>Pseudomonadati</taxon>
        <taxon>Pseudomonadota</taxon>
        <taxon>Gammaproteobacteria</taxon>
        <taxon>Oceanospirillales</taxon>
        <taxon>Halomonadaceae</taxon>
        <taxon>Halomonas</taxon>
    </lineage>
</organism>
<reference evidence="3" key="1">
    <citation type="submission" date="2016-10" db="EMBL/GenBank/DDBJ databases">
        <authorList>
            <person name="Varghese N."/>
            <person name="Submissions S."/>
        </authorList>
    </citation>
    <scope>NUCLEOTIDE SEQUENCE [LARGE SCALE GENOMIC DNA]</scope>
    <source>
        <strain evidence="3">CGMCC 1.6981</strain>
    </source>
</reference>
<evidence type="ECO:0000313" key="2">
    <source>
        <dbReference type="EMBL" id="SFU77960.1"/>
    </source>
</evidence>
<dbReference type="EMBL" id="FPBP01000008">
    <property type="protein sequence ID" value="SFU77960.1"/>
    <property type="molecule type" value="Genomic_DNA"/>
</dbReference>
<accession>A0A1I7IYE8</accession>
<dbReference type="Proteomes" id="UP000198693">
    <property type="component" value="Unassembled WGS sequence"/>
</dbReference>
<dbReference type="AlphaFoldDB" id="A0A1I7IYE8"/>
<feature type="transmembrane region" description="Helical" evidence="1">
    <location>
        <begin position="31"/>
        <end position="50"/>
    </location>
</feature>